<dbReference type="SMART" id="SM00046">
    <property type="entry name" value="DAGKc"/>
    <property type="match status" value="1"/>
</dbReference>
<protein>
    <submittedName>
        <fullName evidence="10">Diacylglycerol kinase family protein</fullName>
    </submittedName>
</protein>
<keyword evidence="3" id="KW-0808">Transferase</keyword>
<sequence length="336" mass="34749">MTPSTPPRHAVVIANPTAGTIDDALLDGLLAQCARTSTRATLVRTTRVGDAEAAARAAAAGHHGPVDLVVAVGGDGTVHEVIEGLTRTPPHGTGDAPALVIVPAGTGNSGYLMLWGERPWQESLHAVLTGSAEHAAPRPLDLARVAETGAKVFLGACSGVIADALRVARSIPLSGRARYACAFADSAAAFTPYPGRVTVDGTVLHEGPTVLANVGGGRFRGGQYQVLPRSELDDGLLDVCVVDGTVAPSRVPELTRHGDHLGSPGIWYGRGRRIVVERLDGEPLCFEHDGELQPPTLRRATLEVLPAALTVWGRPTARLSTSGSRAGAGPDATETA</sequence>
<dbReference type="SUPFAM" id="SSF111331">
    <property type="entry name" value="NAD kinase/diacylglycerol kinase-like"/>
    <property type="match status" value="1"/>
</dbReference>
<dbReference type="RefSeq" id="WP_093830959.1">
    <property type="nucleotide sequence ID" value="NZ_JAVRES010000016.1"/>
</dbReference>
<dbReference type="AlphaFoldDB" id="A0ABD5EV80"/>
<evidence type="ECO:0000256" key="6">
    <source>
        <dbReference type="ARBA" id="ARBA00022840"/>
    </source>
</evidence>
<dbReference type="EMBL" id="JAVRES010000016">
    <property type="protein sequence ID" value="MDT0438255.1"/>
    <property type="molecule type" value="Genomic_DNA"/>
</dbReference>
<dbReference type="InterPro" id="IPR016064">
    <property type="entry name" value="NAD/diacylglycerol_kinase_sf"/>
</dbReference>
<dbReference type="Proteomes" id="UP001183535">
    <property type="component" value="Unassembled WGS sequence"/>
</dbReference>
<keyword evidence="6" id="KW-0067">ATP-binding</keyword>
<keyword evidence="4" id="KW-0547">Nucleotide-binding</keyword>
<keyword evidence="7" id="KW-0443">Lipid metabolism</keyword>
<comment type="similarity">
    <text evidence="2">Belongs to the diacylglycerol/lipid kinase family.</text>
</comment>
<dbReference type="GO" id="GO:0008654">
    <property type="term" value="P:phospholipid biosynthetic process"/>
    <property type="evidence" value="ECO:0007669"/>
    <property type="project" value="UniProtKB-KW"/>
</dbReference>
<reference evidence="11" key="1">
    <citation type="submission" date="2023-07" db="EMBL/GenBank/DDBJ databases">
        <title>30 novel species of actinomycetes from the DSMZ collection.</title>
        <authorList>
            <person name="Nouioui I."/>
        </authorList>
    </citation>
    <scope>NUCLEOTIDE SEQUENCE [LARGE SCALE GENOMIC DNA]</scope>
    <source>
        <strain evidence="11">DSM 41981</strain>
    </source>
</reference>
<dbReference type="InterPro" id="IPR017438">
    <property type="entry name" value="ATP-NAD_kinase_N"/>
</dbReference>
<keyword evidence="8" id="KW-1208">Phospholipid metabolism</keyword>
<proteinExistence type="inferred from homology"/>
<dbReference type="PROSITE" id="PS50146">
    <property type="entry name" value="DAGK"/>
    <property type="match status" value="1"/>
</dbReference>
<dbReference type="PANTHER" id="PTHR12358:SF106">
    <property type="entry name" value="LIPID KINASE YEGS"/>
    <property type="match status" value="1"/>
</dbReference>
<evidence type="ECO:0000313" key="10">
    <source>
        <dbReference type="EMBL" id="MDT0438255.1"/>
    </source>
</evidence>
<evidence type="ECO:0000256" key="5">
    <source>
        <dbReference type="ARBA" id="ARBA00022777"/>
    </source>
</evidence>
<dbReference type="Gene3D" id="2.60.200.40">
    <property type="match status" value="1"/>
</dbReference>
<evidence type="ECO:0000256" key="4">
    <source>
        <dbReference type="ARBA" id="ARBA00022741"/>
    </source>
</evidence>
<dbReference type="Gene3D" id="3.40.50.10330">
    <property type="entry name" value="Probable inorganic polyphosphate/atp-NAD kinase, domain 1"/>
    <property type="match status" value="1"/>
</dbReference>
<accession>A0ABD5EV80</accession>
<evidence type="ECO:0000256" key="2">
    <source>
        <dbReference type="ARBA" id="ARBA00005983"/>
    </source>
</evidence>
<evidence type="ECO:0000256" key="3">
    <source>
        <dbReference type="ARBA" id="ARBA00022679"/>
    </source>
</evidence>
<dbReference type="PANTHER" id="PTHR12358">
    <property type="entry name" value="SPHINGOSINE KINASE"/>
    <property type="match status" value="1"/>
</dbReference>
<evidence type="ECO:0000256" key="1">
    <source>
        <dbReference type="ARBA" id="ARBA00001946"/>
    </source>
</evidence>
<name>A0ABD5EV80_9ACTN</name>
<dbReference type="Pfam" id="PF19279">
    <property type="entry name" value="YegS_C"/>
    <property type="match status" value="1"/>
</dbReference>
<dbReference type="InterPro" id="IPR045540">
    <property type="entry name" value="YegS/DAGK_C"/>
</dbReference>
<evidence type="ECO:0000256" key="7">
    <source>
        <dbReference type="ARBA" id="ARBA00023209"/>
    </source>
</evidence>
<comment type="cofactor">
    <cofactor evidence="1">
        <name>Mg(2+)</name>
        <dbReference type="ChEBI" id="CHEBI:18420"/>
    </cofactor>
</comment>
<organism evidence="10 11">
    <name type="scientific">Streptomyces doudnae</name>
    <dbReference type="NCBI Taxonomy" id="3075536"/>
    <lineage>
        <taxon>Bacteria</taxon>
        <taxon>Bacillati</taxon>
        <taxon>Actinomycetota</taxon>
        <taxon>Actinomycetes</taxon>
        <taxon>Kitasatosporales</taxon>
        <taxon>Streptomycetaceae</taxon>
        <taxon>Streptomyces</taxon>
    </lineage>
</organism>
<keyword evidence="7" id="KW-0444">Lipid biosynthesis</keyword>
<dbReference type="InterPro" id="IPR050187">
    <property type="entry name" value="Lipid_Phosphate_FormReg"/>
</dbReference>
<evidence type="ECO:0000313" key="11">
    <source>
        <dbReference type="Proteomes" id="UP001183535"/>
    </source>
</evidence>
<dbReference type="InterPro" id="IPR001206">
    <property type="entry name" value="Diacylglycerol_kinase_cat_dom"/>
</dbReference>
<keyword evidence="7" id="KW-0594">Phospholipid biosynthesis</keyword>
<dbReference type="Pfam" id="PF00781">
    <property type="entry name" value="DAGK_cat"/>
    <property type="match status" value="1"/>
</dbReference>
<dbReference type="GO" id="GO:0016301">
    <property type="term" value="F:kinase activity"/>
    <property type="evidence" value="ECO:0007669"/>
    <property type="project" value="UniProtKB-KW"/>
</dbReference>
<comment type="caution">
    <text evidence="10">The sequence shown here is derived from an EMBL/GenBank/DDBJ whole genome shotgun (WGS) entry which is preliminary data.</text>
</comment>
<dbReference type="GO" id="GO:0005524">
    <property type="term" value="F:ATP binding"/>
    <property type="evidence" value="ECO:0007669"/>
    <property type="project" value="UniProtKB-KW"/>
</dbReference>
<evidence type="ECO:0000256" key="8">
    <source>
        <dbReference type="ARBA" id="ARBA00023264"/>
    </source>
</evidence>
<gene>
    <name evidence="10" type="ORF">RM877_26565</name>
</gene>
<feature type="domain" description="DAGKc" evidence="9">
    <location>
        <begin position="5"/>
        <end position="148"/>
    </location>
</feature>
<keyword evidence="5 10" id="KW-0418">Kinase</keyword>
<evidence type="ECO:0000259" key="9">
    <source>
        <dbReference type="PROSITE" id="PS50146"/>
    </source>
</evidence>
<keyword evidence="11" id="KW-1185">Reference proteome</keyword>